<dbReference type="GO" id="GO:0016747">
    <property type="term" value="F:acyltransferase activity, transferring groups other than amino-acyl groups"/>
    <property type="evidence" value="ECO:0007669"/>
    <property type="project" value="TreeGrafter"/>
</dbReference>
<proteinExistence type="predicted"/>
<dbReference type="EMBL" id="LAZR01002805">
    <property type="protein sequence ID" value="KKN25409.1"/>
    <property type="molecule type" value="Genomic_DNA"/>
</dbReference>
<keyword evidence="1" id="KW-0808">Transferase</keyword>
<dbReference type="InterPro" id="IPR050317">
    <property type="entry name" value="Plant_Fungal_Acyltransferase"/>
</dbReference>
<gene>
    <name evidence="2" type="ORF">LCGC14_0885190</name>
</gene>
<protein>
    <recommendedName>
        <fullName evidence="3">Condensation domain-containing protein</fullName>
    </recommendedName>
</protein>
<dbReference type="Gene3D" id="3.30.559.10">
    <property type="entry name" value="Chloramphenicol acetyltransferase-like domain"/>
    <property type="match status" value="2"/>
</dbReference>
<sequence length="374" mass="43719">MRKINISQVDTLFANGSYPIEFLFYYKERFKTKRIRSALTKLSSDFWPLFGEYKSGIIYFDNYSENECFDEEVVDQEFDTAETNINIYKKYSRINPSDMKKLFYLKIIQYRNGTILIPKMNHLAGDGYSYFYFLSTLSAVSRNMFIPFKTNLIRSLYRPHHQRTILKEFLFTESILKPFRHSDQFTIEFEEIPRQDVWIAIKDVVSKFNCRISTNDVLSALAIKKSVKLQKEYFGDNVQLTIQIDVRRQINEYGQKYFGNGIMLKVINFKTKYIENSSANEIAIGIRKSMPSVSKDAYIKYLEELEAIIATGQTDKLKPFDPRQGCLVTNLSKLPVDRLNFGMGNPDLIFPLTIEKNSTAILADKDNFLLRFAY</sequence>
<comment type="caution">
    <text evidence="2">The sequence shown here is derived from an EMBL/GenBank/DDBJ whole genome shotgun (WGS) entry which is preliminary data.</text>
</comment>
<reference evidence="2" key="1">
    <citation type="journal article" date="2015" name="Nature">
        <title>Complex archaea that bridge the gap between prokaryotes and eukaryotes.</title>
        <authorList>
            <person name="Spang A."/>
            <person name="Saw J.H."/>
            <person name="Jorgensen S.L."/>
            <person name="Zaremba-Niedzwiedzka K."/>
            <person name="Martijn J."/>
            <person name="Lind A.E."/>
            <person name="van Eijk R."/>
            <person name="Schleper C."/>
            <person name="Guy L."/>
            <person name="Ettema T.J."/>
        </authorList>
    </citation>
    <scope>NUCLEOTIDE SEQUENCE</scope>
</reference>
<evidence type="ECO:0000256" key="1">
    <source>
        <dbReference type="ARBA" id="ARBA00022679"/>
    </source>
</evidence>
<evidence type="ECO:0008006" key="3">
    <source>
        <dbReference type="Google" id="ProtNLM"/>
    </source>
</evidence>
<organism evidence="2">
    <name type="scientific">marine sediment metagenome</name>
    <dbReference type="NCBI Taxonomy" id="412755"/>
    <lineage>
        <taxon>unclassified sequences</taxon>
        <taxon>metagenomes</taxon>
        <taxon>ecological metagenomes</taxon>
    </lineage>
</organism>
<accession>A0A0F9P5R6</accession>
<evidence type="ECO:0000313" key="2">
    <source>
        <dbReference type="EMBL" id="KKN25409.1"/>
    </source>
</evidence>
<dbReference type="PANTHER" id="PTHR31642">
    <property type="entry name" value="TRICHOTHECENE 3-O-ACETYLTRANSFERASE"/>
    <property type="match status" value="1"/>
</dbReference>
<dbReference type="InterPro" id="IPR023213">
    <property type="entry name" value="CAT-like_dom_sf"/>
</dbReference>
<dbReference type="PANTHER" id="PTHR31642:SF310">
    <property type="entry name" value="FATTY ALCOHOL:CAFFEOYL-COA ACYLTRANSFERASE"/>
    <property type="match status" value="1"/>
</dbReference>
<dbReference type="AlphaFoldDB" id="A0A0F9P5R6"/>
<name>A0A0F9P5R6_9ZZZZ</name>
<dbReference type="Pfam" id="PF02458">
    <property type="entry name" value="Transferase"/>
    <property type="match status" value="1"/>
</dbReference>